<dbReference type="AlphaFoldDB" id="A0A1W2FSJ7"/>
<gene>
    <name evidence="1" type="ORF">SAMN05660733_07756</name>
</gene>
<keyword evidence="2" id="KW-1185">Reference proteome</keyword>
<organism evidence="1 2">
    <name type="scientific">Lentzea albidocapillata</name>
    <dbReference type="NCBI Taxonomy" id="40571"/>
    <lineage>
        <taxon>Bacteria</taxon>
        <taxon>Bacillati</taxon>
        <taxon>Actinomycetota</taxon>
        <taxon>Actinomycetes</taxon>
        <taxon>Pseudonocardiales</taxon>
        <taxon>Pseudonocardiaceae</taxon>
        <taxon>Lentzea</taxon>
    </lineage>
</organism>
<evidence type="ECO:0000313" key="1">
    <source>
        <dbReference type="EMBL" id="SMD24598.1"/>
    </source>
</evidence>
<dbReference type="Proteomes" id="UP000192840">
    <property type="component" value="Unassembled WGS sequence"/>
</dbReference>
<name>A0A1W2FSJ7_9PSEU</name>
<proteinExistence type="predicted"/>
<dbReference type="STRING" id="40571.SAMN05660733_07756"/>
<accession>A0A1W2FSJ7</accession>
<evidence type="ECO:0000313" key="2">
    <source>
        <dbReference type="Proteomes" id="UP000192840"/>
    </source>
</evidence>
<dbReference type="EMBL" id="FWYC01000022">
    <property type="protein sequence ID" value="SMD24598.1"/>
    <property type="molecule type" value="Genomic_DNA"/>
</dbReference>
<sequence length="228" mass="24378">MGSPNPAALNWLTRLHDGESMAFRCSSSEPLGAKTRTDGLTLCVPKITSTQAKRHADTRGGLTEAIPSEYREAFDPVRSEGLESGSQGCCGGEGSVGAVPVVVLLVRLQRVPEASFQISVRSKSSPRNVLTQRSMIAFMRGTRMPVKIAAIPAPPSIPSINAGYLPSRSRMRNLTRARLPASSRPTRKFRRACVTQACVGCAVAPRMRTRAAQTGCSVALSLSRPTEA</sequence>
<reference evidence="2" key="1">
    <citation type="submission" date="2017-04" db="EMBL/GenBank/DDBJ databases">
        <authorList>
            <person name="Varghese N."/>
            <person name="Submissions S."/>
        </authorList>
    </citation>
    <scope>NUCLEOTIDE SEQUENCE [LARGE SCALE GENOMIC DNA]</scope>
    <source>
        <strain evidence="2">DSM 44073</strain>
    </source>
</reference>
<protein>
    <submittedName>
        <fullName evidence="1">Uncharacterized protein</fullName>
    </submittedName>
</protein>